<dbReference type="SUPFAM" id="SSF51569">
    <property type="entry name" value="Aldolase"/>
    <property type="match status" value="1"/>
</dbReference>
<dbReference type="PANTHER" id="PTHR42849">
    <property type="entry name" value="N-ACETYLNEURAMINATE LYASE"/>
    <property type="match status" value="1"/>
</dbReference>
<name>A0A7R9MMN5_9ACAR</name>
<proteinExistence type="predicted"/>
<dbReference type="EMBL" id="OC940367">
    <property type="protein sequence ID" value="CAD7661916.1"/>
    <property type="molecule type" value="Genomic_DNA"/>
</dbReference>
<dbReference type="Gene3D" id="3.20.20.70">
    <property type="entry name" value="Aldolase class I"/>
    <property type="match status" value="1"/>
</dbReference>
<organism evidence="2">
    <name type="scientific">Oppiella nova</name>
    <dbReference type="NCBI Taxonomy" id="334625"/>
    <lineage>
        <taxon>Eukaryota</taxon>
        <taxon>Metazoa</taxon>
        <taxon>Ecdysozoa</taxon>
        <taxon>Arthropoda</taxon>
        <taxon>Chelicerata</taxon>
        <taxon>Arachnida</taxon>
        <taxon>Acari</taxon>
        <taxon>Acariformes</taxon>
        <taxon>Sarcoptiformes</taxon>
        <taxon>Oribatida</taxon>
        <taxon>Brachypylina</taxon>
        <taxon>Oppioidea</taxon>
        <taxon>Oppiidae</taxon>
        <taxon>Oppiella</taxon>
    </lineage>
</organism>
<evidence type="ECO:0008006" key="4">
    <source>
        <dbReference type="Google" id="ProtNLM"/>
    </source>
</evidence>
<evidence type="ECO:0000313" key="2">
    <source>
        <dbReference type="EMBL" id="CAD7661916.1"/>
    </source>
</evidence>
<reference evidence="2" key="1">
    <citation type="submission" date="2020-11" db="EMBL/GenBank/DDBJ databases">
        <authorList>
            <person name="Tran Van P."/>
        </authorList>
    </citation>
    <scope>NUCLEOTIDE SEQUENCE</scope>
</reference>
<dbReference type="InterPro" id="IPR013785">
    <property type="entry name" value="Aldolase_TIM"/>
</dbReference>
<protein>
    <recommendedName>
        <fullName evidence="4">N-acetylneuraminate lyase</fullName>
    </recommendedName>
</protein>
<accession>A0A7R9MMN5</accession>
<keyword evidence="3" id="KW-1185">Reference proteome</keyword>
<dbReference type="InterPro" id="IPR002220">
    <property type="entry name" value="DapA-like"/>
</dbReference>
<dbReference type="PANTHER" id="PTHR42849:SF1">
    <property type="entry name" value="N-ACETYLNEURAMINATE LYASE"/>
    <property type="match status" value="1"/>
</dbReference>
<evidence type="ECO:0000256" key="1">
    <source>
        <dbReference type="ARBA" id="ARBA00011881"/>
    </source>
</evidence>
<dbReference type="GO" id="GO:0019262">
    <property type="term" value="P:N-acetylneuraminate catabolic process"/>
    <property type="evidence" value="ECO:0007669"/>
    <property type="project" value="TreeGrafter"/>
</dbReference>
<dbReference type="Pfam" id="PF00701">
    <property type="entry name" value="DHDPS"/>
    <property type="match status" value="1"/>
</dbReference>
<dbReference type="GO" id="GO:0005829">
    <property type="term" value="C:cytosol"/>
    <property type="evidence" value="ECO:0007669"/>
    <property type="project" value="TreeGrafter"/>
</dbReference>
<dbReference type="OrthoDB" id="6411333at2759"/>
<comment type="subunit">
    <text evidence="1">Homotetramer.</text>
</comment>
<dbReference type="EMBL" id="CAJPVJ010025542">
    <property type="protein sequence ID" value="CAG2179052.1"/>
    <property type="molecule type" value="Genomic_DNA"/>
</dbReference>
<evidence type="ECO:0000313" key="3">
    <source>
        <dbReference type="Proteomes" id="UP000728032"/>
    </source>
</evidence>
<feature type="non-terminal residue" evidence="2">
    <location>
        <position position="1"/>
    </location>
</feature>
<dbReference type="GO" id="GO:0008747">
    <property type="term" value="F:N-acetylneuraminate lyase activity"/>
    <property type="evidence" value="ECO:0007669"/>
    <property type="project" value="TreeGrafter"/>
</dbReference>
<sequence>VQQWVDSLKIFAEAAPNTPLLYYHIPSMAGEFTTFDIIDAIGEGIKQIPQLAAMKFTDDKVIRFATLQKKFKDVFKIFIGFDQVLLTAKVALDCEAGICALFNLPEVVQSYKKIIELVGKLDLESARREQNKIIDECIKHQSSGNFFLSIKTAFNATVKPLGLDFGYPRPPIHYAYKW</sequence>
<gene>
    <name evidence="2" type="ORF">ONB1V03_LOCUS18476</name>
</gene>
<dbReference type="AlphaFoldDB" id="A0A7R9MMN5"/>
<dbReference type="Proteomes" id="UP000728032">
    <property type="component" value="Unassembled WGS sequence"/>
</dbReference>